<evidence type="ECO:0000313" key="3">
    <source>
        <dbReference type="Proteomes" id="UP000613401"/>
    </source>
</evidence>
<evidence type="ECO:0000256" key="1">
    <source>
        <dbReference type="SAM" id="Phobius"/>
    </source>
</evidence>
<reference evidence="2" key="1">
    <citation type="journal article" date="2020" name="Phytopathology">
        <title>Genome sequence and comparative analysis of Colletotrichum gloeosporioides isolated from Liriodendron leaves.</title>
        <authorList>
            <person name="Fu F.F."/>
            <person name="Hao Z."/>
            <person name="Wang P."/>
            <person name="Lu Y."/>
            <person name="Xue L.J."/>
            <person name="Wei G."/>
            <person name="Tian Y."/>
            <person name="Baishi H."/>
            <person name="Xu H."/>
            <person name="Shi J."/>
            <person name="Cheng T."/>
            <person name="Wang G."/>
            <person name="Yi Y."/>
            <person name="Chen J."/>
        </authorList>
    </citation>
    <scope>NUCLEOTIDE SEQUENCE</scope>
    <source>
        <strain evidence="2">Lc1</strain>
    </source>
</reference>
<keyword evidence="1" id="KW-0472">Membrane</keyword>
<keyword evidence="1" id="KW-0812">Transmembrane</keyword>
<proteinExistence type="predicted"/>
<keyword evidence="3" id="KW-1185">Reference proteome</keyword>
<comment type="caution">
    <text evidence="2">The sequence shown here is derived from an EMBL/GenBank/DDBJ whole genome shotgun (WGS) entry which is preliminary data.</text>
</comment>
<dbReference type="AlphaFoldDB" id="A0A8H4FLE2"/>
<accession>A0A8H4FLE2</accession>
<dbReference type="RefSeq" id="XP_045264378.1">
    <property type="nucleotide sequence ID" value="XM_045402096.1"/>
</dbReference>
<sequence length="185" mass="20748">MAIRFGAVDAKTFDELCTKTLPKTVPLVDWVHPLRPVFPQSSTSCEVQLDKPSTRGSTSWAIENFTAAVGLKERFKPHDLRHGAGVDVNNSQDVPVRNEFHDHCLRYTIATLILVLVLVSVVILVLVRRYLSSFLLLSLFSSLSSFSSLDIHCVDGAYIYLCAIHAVSGFRPFRRIVRVIIIENH</sequence>
<keyword evidence="1" id="KW-1133">Transmembrane helix</keyword>
<organism evidence="2 3">
    <name type="scientific">Colletotrichum gloeosporioides</name>
    <name type="common">Anthracnose fungus</name>
    <name type="synonym">Glomerella cingulata</name>
    <dbReference type="NCBI Taxonomy" id="474922"/>
    <lineage>
        <taxon>Eukaryota</taxon>
        <taxon>Fungi</taxon>
        <taxon>Dikarya</taxon>
        <taxon>Ascomycota</taxon>
        <taxon>Pezizomycotina</taxon>
        <taxon>Sordariomycetes</taxon>
        <taxon>Hypocreomycetidae</taxon>
        <taxon>Glomerellales</taxon>
        <taxon>Glomerellaceae</taxon>
        <taxon>Colletotrichum</taxon>
        <taxon>Colletotrichum gloeosporioides species complex</taxon>
    </lineage>
</organism>
<feature type="transmembrane region" description="Helical" evidence="1">
    <location>
        <begin position="157"/>
        <end position="173"/>
    </location>
</feature>
<gene>
    <name evidence="2" type="ORF">GCG54_00001996</name>
</gene>
<evidence type="ECO:0000313" key="2">
    <source>
        <dbReference type="EMBL" id="KAF3805219.1"/>
    </source>
</evidence>
<dbReference type="EMBL" id="WVTB01000045">
    <property type="protein sequence ID" value="KAF3805219.1"/>
    <property type="molecule type" value="Genomic_DNA"/>
</dbReference>
<reference evidence="2" key="2">
    <citation type="submission" date="2020-03" db="EMBL/GenBank/DDBJ databases">
        <authorList>
            <person name="Fu F.-F."/>
            <person name="Chen J."/>
        </authorList>
    </citation>
    <scope>NUCLEOTIDE SEQUENCE</scope>
    <source>
        <strain evidence="2">Lc1</strain>
    </source>
</reference>
<feature type="transmembrane region" description="Helical" evidence="1">
    <location>
        <begin position="107"/>
        <end position="127"/>
    </location>
</feature>
<dbReference type="GeneID" id="69009160"/>
<name>A0A8H4FLE2_COLGL</name>
<dbReference type="Proteomes" id="UP000613401">
    <property type="component" value="Unassembled WGS sequence"/>
</dbReference>
<protein>
    <submittedName>
        <fullName evidence="2">Uncharacterized protein</fullName>
    </submittedName>
</protein>